<protein>
    <recommendedName>
        <fullName evidence="4">Prolyl 4-hydroxylase alpha subunit domain-containing protein</fullName>
    </recommendedName>
</protein>
<feature type="domain" description="Prolyl 4-hydroxylase alpha subunit" evidence="4">
    <location>
        <begin position="34"/>
        <end position="212"/>
    </location>
</feature>
<organism evidence="5 6">
    <name type="scientific">Laodelphax striatellus</name>
    <name type="common">Small brown planthopper</name>
    <name type="synonym">Delphax striatella</name>
    <dbReference type="NCBI Taxonomy" id="195883"/>
    <lineage>
        <taxon>Eukaryota</taxon>
        <taxon>Metazoa</taxon>
        <taxon>Ecdysozoa</taxon>
        <taxon>Arthropoda</taxon>
        <taxon>Hexapoda</taxon>
        <taxon>Insecta</taxon>
        <taxon>Pterygota</taxon>
        <taxon>Neoptera</taxon>
        <taxon>Paraneoptera</taxon>
        <taxon>Hemiptera</taxon>
        <taxon>Auchenorrhyncha</taxon>
        <taxon>Fulgoroidea</taxon>
        <taxon>Delphacidae</taxon>
        <taxon>Criomorphinae</taxon>
        <taxon>Laodelphax</taxon>
    </lineage>
</organism>
<keyword evidence="3" id="KW-0560">Oxidoreductase</keyword>
<evidence type="ECO:0000256" key="3">
    <source>
        <dbReference type="ARBA" id="ARBA00023002"/>
    </source>
</evidence>
<dbReference type="PANTHER" id="PTHR12117">
    <property type="entry name" value="HISTONE ACETYLTRANSFERASE COMPLEX"/>
    <property type="match status" value="1"/>
</dbReference>
<comment type="caution">
    <text evidence="5">The sequence shown here is derived from an EMBL/GenBank/DDBJ whole genome shotgun (WGS) entry which is preliminary data.</text>
</comment>
<evidence type="ECO:0000313" key="5">
    <source>
        <dbReference type="EMBL" id="RZF45289.1"/>
    </source>
</evidence>
<dbReference type="InterPro" id="IPR006620">
    <property type="entry name" value="Pro_4_hyd_alph"/>
</dbReference>
<keyword evidence="6" id="KW-1185">Reference proteome</keyword>
<dbReference type="SMART" id="SM00702">
    <property type="entry name" value="P4Hc"/>
    <property type="match status" value="1"/>
</dbReference>
<dbReference type="STRING" id="195883.A0A482XIF4"/>
<dbReference type="InterPro" id="IPR051842">
    <property type="entry name" value="uS12_prolyl_hydroxylase"/>
</dbReference>
<dbReference type="GO" id="GO:0005737">
    <property type="term" value="C:cytoplasm"/>
    <property type="evidence" value="ECO:0007669"/>
    <property type="project" value="TreeGrafter"/>
</dbReference>
<dbReference type="FunCoup" id="A0A482XIF4">
    <property type="interactions" value="1554"/>
</dbReference>
<dbReference type="GO" id="GO:0031543">
    <property type="term" value="F:peptidyl-proline dioxygenase activity"/>
    <property type="evidence" value="ECO:0007669"/>
    <property type="project" value="TreeGrafter"/>
</dbReference>
<evidence type="ECO:0000259" key="4">
    <source>
        <dbReference type="SMART" id="SM00702"/>
    </source>
</evidence>
<accession>A0A482XIF4</accession>
<dbReference type="PANTHER" id="PTHR12117:SF0">
    <property type="entry name" value="PROLYL 3-HYDROXYLASE OGFOD1"/>
    <property type="match status" value="1"/>
</dbReference>
<dbReference type="AlphaFoldDB" id="A0A482XIF4"/>
<dbReference type="Proteomes" id="UP000291343">
    <property type="component" value="Unassembled WGS sequence"/>
</dbReference>
<dbReference type="GO" id="GO:0005506">
    <property type="term" value="F:iron ion binding"/>
    <property type="evidence" value="ECO:0007669"/>
    <property type="project" value="InterPro"/>
</dbReference>
<dbReference type="InParanoid" id="A0A482XIF4"/>
<dbReference type="GO" id="GO:0031418">
    <property type="term" value="F:L-ascorbic acid binding"/>
    <property type="evidence" value="ECO:0007669"/>
    <property type="project" value="InterPro"/>
</dbReference>
<keyword evidence="2" id="KW-0223">Dioxygenase</keyword>
<dbReference type="InterPro" id="IPR039558">
    <property type="entry name" value="TPA1/OFD1_N"/>
</dbReference>
<dbReference type="GO" id="GO:0006449">
    <property type="term" value="P:regulation of translational termination"/>
    <property type="evidence" value="ECO:0007669"/>
    <property type="project" value="TreeGrafter"/>
</dbReference>
<comment type="cofactor">
    <cofactor evidence="1">
        <name>L-ascorbate</name>
        <dbReference type="ChEBI" id="CHEBI:38290"/>
    </cofactor>
</comment>
<evidence type="ECO:0000313" key="6">
    <source>
        <dbReference type="Proteomes" id="UP000291343"/>
    </source>
</evidence>
<evidence type="ECO:0000256" key="1">
    <source>
        <dbReference type="ARBA" id="ARBA00001961"/>
    </source>
</evidence>
<gene>
    <name evidence="5" type="ORF">LSTR_LSTR014087</name>
</gene>
<dbReference type="Pfam" id="PF13661">
    <property type="entry name" value="2OG-FeII_Oxy_4"/>
    <property type="match status" value="1"/>
</dbReference>
<evidence type="ECO:0000256" key="2">
    <source>
        <dbReference type="ARBA" id="ARBA00022964"/>
    </source>
</evidence>
<dbReference type="OrthoDB" id="430522at2759"/>
<dbReference type="SMR" id="A0A482XIF4"/>
<name>A0A482XIF4_LAOST</name>
<dbReference type="EMBL" id="QKKF02009388">
    <property type="protein sequence ID" value="RZF45289.1"/>
    <property type="molecule type" value="Genomic_DNA"/>
</dbReference>
<proteinExistence type="predicted"/>
<sequence length="522" mass="60014">MDSKLFVRDEVMKFINGRTKARKVYKGIKNHGSLQVLTVEKPLKALVIQNLIAELKNFTFVEKVSDLFEFQQSFDFQDLDPSKYPMCVKLHEIFEENMKKLAESLFKVELAGAVSMTASKYAYKDFLLCHDDRVEDRGVAFILYLEDWENQYGGTLDFFSHDERGCAEDLSFSILPKTNRLVLFSVNDLSHHQVAEILRNDRARLAISGWFHTGRTNDLNNNRALPDRAPTFAPILVNHPISRFAFEIDYLYLRRGVKYFAEQAEPLRREIVRNNCVLLKPFLNDNCYNMVLTELQSDKVKWRTVGSAARRKYQVAETRRRKVWNCPAITNLLLSLQGTSFMKLLSLFILQKLDCHEADISVATEVIKFKKGDYMLAIDELLYGKRSTVDLWLFFNADHVNSGFAGDFGYFDKQKKRTMCLTPNSNGAFIVARTSNLLPFMSYMNDDIGDKTHFAISIKYSVEYKASELRGQLTNLPAIICGDTNKWLVINAINNAACSYAMPMDTDSDDDDVLPHKRSRLE</sequence>
<reference evidence="5 6" key="1">
    <citation type="journal article" date="2017" name="Gigascience">
        <title>Genome sequence of the small brown planthopper, Laodelphax striatellus.</title>
        <authorList>
            <person name="Zhu J."/>
            <person name="Jiang F."/>
            <person name="Wang X."/>
            <person name="Yang P."/>
            <person name="Bao Y."/>
            <person name="Zhao W."/>
            <person name="Wang W."/>
            <person name="Lu H."/>
            <person name="Wang Q."/>
            <person name="Cui N."/>
            <person name="Li J."/>
            <person name="Chen X."/>
            <person name="Luo L."/>
            <person name="Yu J."/>
            <person name="Kang L."/>
            <person name="Cui F."/>
        </authorList>
    </citation>
    <scope>NUCLEOTIDE SEQUENCE [LARGE SCALE GENOMIC DNA]</scope>
    <source>
        <strain evidence="5">Lst14</strain>
    </source>
</reference>
<dbReference type="Gene3D" id="2.60.120.620">
    <property type="entry name" value="q2cbj1_9rhob like domain"/>
    <property type="match status" value="2"/>
</dbReference>